<dbReference type="AlphaFoldDB" id="A0A2V3ZPA7"/>
<dbReference type="Pfam" id="PF22936">
    <property type="entry name" value="Pol_BBD"/>
    <property type="match status" value="1"/>
</dbReference>
<reference evidence="2 3" key="1">
    <citation type="submission" date="2018-05" db="EMBL/GenBank/DDBJ databases">
        <title>Marinifilum breve JC075T sp. nov., a marine bacterium isolated from Yongle Blue Hole in the South China Sea.</title>
        <authorList>
            <person name="Fu T."/>
        </authorList>
    </citation>
    <scope>NUCLEOTIDE SEQUENCE [LARGE SCALE GENOMIC DNA]</scope>
    <source>
        <strain evidence="2 3">JC075</strain>
    </source>
</reference>
<dbReference type="Proteomes" id="UP000248079">
    <property type="component" value="Unassembled WGS sequence"/>
</dbReference>
<evidence type="ECO:0000313" key="2">
    <source>
        <dbReference type="EMBL" id="PXX93212.1"/>
    </source>
</evidence>
<accession>A0A2V3ZPA7</accession>
<sequence length="72" mass="7973">MTGCKALLTSYIEKNGPAVTFGDNKRGRTRGYGVISNRNISFDDVAYVEGLKHNLISISQLCDKGFLVDFKE</sequence>
<proteinExistence type="predicted"/>
<keyword evidence="3" id="KW-1185">Reference proteome</keyword>
<evidence type="ECO:0000259" key="1">
    <source>
        <dbReference type="Pfam" id="PF22936"/>
    </source>
</evidence>
<name>A0A2V3ZPA7_9BACT</name>
<gene>
    <name evidence="2" type="ORF">DF185_23155</name>
</gene>
<feature type="non-terminal residue" evidence="2">
    <location>
        <position position="72"/>
    </location>
</feature>
<organism evidence="2 3">
    <name type="scientific">Marinifilum breve</name>
    <dbReference type="NCBI Taxonomy" id="2184082"/>
    <lineage>
        <taxon>Bacteria</taxon>
        <taxon>Pseudomonadati</taxon>
        <taxon>Bacteroidota</taxon>
        <taxon>Bacteroidia</taxon>
        <taxon>Marinilabiliales</taxon>
        <taxon>Marinifilaceae</taxon>
    </lineage>
</organism>
<feature type="domain" description="Retrovirus-related Pol polyprotein from transposon TNT 1-94-like beta-barrel" evidence="1">
    <location>
        <begin position="1"/>
        <end position="66"/>
    </location>
</feature>
<dbReference type="InterPro" id="IPR054722">
    <property type="entry name" value="PolX-like_BBD"/>
</dbReference>
<evidence type="ECO:0000313" key="3">
    <source>
        <dbReference type="Proteomes" id="UP000248079"/>
    </source>
</evidence>
<comment type="caution">
    <text evidence="2">The sequence shown here is derived from an EMBL/GenBank/DDBJ whole genome shotgun (WGS) entry which is preliminary data.</text>
</comment>
<protein>
    <recommendedName>
        <fullName evidence="1">Retrovirus-related Pol polyprotein from transposon TNT 1-94-like beta-barrel domain-containing protein</fullName>
    </recommendedName>
</protein>
<dbReference type="EMBL" id="QFLI01000107">
    <property type="protein sequence ID" value="PXX93212.1"/>
    <property type="molecule type" value="Genomic_DNA"/>
</dbReference>